<keyword evidence="2" id="KW-1185">Reference proteome</keyword>
<gene>
    <name evidence="1" type="ORF">RV045_02495</name>
</gene>
<name>A0ACC6P0G9_9BURK</name>
<organism evidence="1 2">
    <name type="scientific">Amphibiibacter pelophylacis</name>
    <dbReference type="NCBI Taxonomy" id="1799477"/>
    <lineage>
        <taxon>Bacteria</taxon>
        <taxon>Pseudomonadati</taxon>
        <taxon>Pseudomonadota</taxon>
        <taxon>Betaproteobacteria</taxon>
        <taxon>Burkholderiales</taxon>
        <taxon>Sphaerotilaceae</taxon>
        <taxon>Amphibiibacter</taxon>
    </lineage>
</organism>
<accession>A0ACC6P0G9</accession>
<comment type="caution">
    <text evidence="1">The sequence shown here is derived from an EMBL/GenBank/DDBJ whole genome shotgun (WGS) entry which is preliminary data.</text>
</comment>
<reference evidence="1" key="1">
    <citation type="submission" date="2023-10" db="EMBL/GenBank/DDBJ databases">
        <title>Amphibacter perezi, gen. nov., sp. nov. a novel taxa of the family Comamonadaceae, class Betaproteobacteria isolated from the skin microbiota of Pelophylax perezi from different populations.</title>
        <authorList>
            <person name="Costa S."/>
            <person name="Proenca D.N."/>
            <person name="Lopes I."/>
            <person name="Morais P.V."/>
        </authorList>
    </citation>
    <scope>NUCLEOTIDE SEQUENCE</scope>
    <source>
        <strain evidence="1">SL12-8</strain>
    </source>
</reference>
<dbReference type="Proteomes" id="UP001364695">
    <property type="component" value="Unassembled WGS sequence"/>
</dbReference>
<evidence type="ECO:0000313" key="2">
    <source>
        <dbReference type="Proteomes" id="UP001364695"/>
    </source>
</evidence>
<keyword evidence="1" id="KW-0012">Acyltransferase</keyword>
<sequence>MPGDGRTPQLDALRGLAVLWMVAFHFSFDLNWLGFIRPPFNFYTDPIWTLQRVAIVSLFLLCSGAAVALGDATQRGAGRFWRRWAQIAGSAALVSLGSWAIFPGSWISFGVLHAVAAMLLIQRGLRAVLLRWGGPAGRALAAQPLLWLALAAAVLALWLGVQHPWFDTRWTNPLGLVTHKPITEDYVPLAPWLAPFFIGYACAQALQRRPGWVRQLRHCPAGPAGLRWLGSHTLSIYLLHQPLLLGGLWALRHWVGV</sequence>
<proteinExistence type="predicted"/>
<evidence type="ECO:0000313" key="1">
    <source>
        <dbReference type="EMBL" id="MEJ7137299.1"/>
    </source>
</evidence>
<protein>
    <submittedName>
        <fullName evidence="1">Heparan-alpha-glucosaminide N-acetyltransferase</fullName>
        <ecNumber evidence="1">2.3.1.78</ecNumber>
    </submittedName>
</protein>
<dbReference type="EC" id="2.3.1.78" evidence="1"/>
<dbReference type="EMBL" id="JAWDIE010000003">
    <property type="protein sequence ID" value="MEJ7137299.1"/>
    <property type="molecule type" value="Genomic_DNA"/>
</dbReference>
<keyword evidence="1" id="KW-0808">Transferase</keyword>